<proteinExistence type="predicted"/>
<dbReference type="InterPro" id="IPR009057">
    <property type="entry name" value="Homeodomain-like_sf"/>
</dbReference>
<keyword evidence="3" id="KW-0804">Transcription</keyword>
<dbReference type="InterPro" id="IPR020449">
    <property type="entry name" value="Tscrpt_reg_AraC-type_HTH"/>
</dbReference>
<dbReference type="InterPro" id="IPR018060">
    <property type="entry name" value="HTH_AraC"/>
</dbReference>
<keyword evidence="1" id="KW-0805">Transcription regulation</keyword>
<dbReference type="InterPro" id="IPR014710">
    <property type="entry name" value="RmlC-like_jellyroll"/>
</dbReference>
<dbReference type="GO" id="GO:0003700">
    <property type="term" value="F:DNA-binding transcription factor activity"/>
    <property type="evidence" value="ECO:0007669"/>
    <property type="project" value="InterPro"/>
</dbReference>
<dbReference type="PANTHER" id="PTHR43280">
    <property type="entry name" value="ARAC-FAMILY TRANSCRIPTIONAL REGULATOR"/>
    <property type="match status" value="1"/>
</dbReference>
<keyword evidence="2" id="KW-0238">DNA-binding</keyword>
<reference evidence="5" key="1">
    <citation type="submission" date="2020-01" db="EMBL/GenBank/DDBJ databases">
        <title>Muricauda ochracea sp. nov., isolated from a tidal flat of Garorim bay in Korea.</title>
        <authorList>
            <person name="Kim D."/>
            <person name="Yoo Y."/>
            <person name="Kim J.-J."/>
        </authorList>
    </citation>
    <scope>NUCLEOTIDE SEQUENCE</scope>
    <source>
        <strain evidence="5">JGD-17</strain>
    </source>
</reference>
<dbReference type="PROSITE" id="PS00041">
    <property type="entry name" value="HTH_ARAC_FAMILY_1"/>
    <property type="match status" value="1"/>
</dbReference>
<dbReference type="Gene3D" id="1.10.10.60">
    <property type="entry name" value="Homeodomain-like"/>
    <property type="match status" value="2"/>
</dbReference>
<evidence type="ECO:0000313" key="6">
    <source>
        <dbReference type="Proteomes" id="UP000667650"/>
    </source>
</evidence>
<comment type="caution">
    <text evidence="5">The sequence shown here is derived from an EMBL/GenBank/DDBJ whole genome shotgun (WGS) entry which is preliminary data.</text>
</comment>
<feature type="domain" description="HTH araC/xylS-type" evidence="4">
    <location>
        <begin position="180"/>
        <end position="280"/>
    </location>
</feature>
<dbReference type="PANTHER" id="PTHR43280:SF2">
    <property type="entry name" value="HTH-TYPE TRANSCRIPTIONAL REGULATOR EXSA"/>
    <property type="match status" value="1"/>
</dbReference>
<dbReference type="InterPro" id="IPR018062">
    <property type="entry name" value="HTH_AraC-typ_CS"/>
</dbReference>
<dbReference type="InterPro" id="IPR011051">
    <property type="entry name" value="RmlC_Cupin_sf"/>
</dbReference>
<name>A0A964TFJ4_9FLAO</name>
<dbReference type="Gene3D" id="2.60.120.10">
    <property type="entry name" value="Jelly Rolls"/>
    <property type="match status" value="1"/>
</dbReference>
<dbReference type="SUPFAM" id="SSF51182">
    <property type="entry name" value="RmlC-like cupins"/>
    <property type="match status" value="1"/>
</dbReference>
<sequence length="285" mass="32641">MRITPFKIPKTGNNAVIVQEDIEEQFYDKFHQHEELQISLVLKGSGTLLVGDSIKRYGPGDVVVFGSYLPHVFKSDINGQDKSHMVSIFFTKENFGEQLFQINELKSLETLLSMATSGFKIKRPNPLMTKYFLNLRDCVGLDRLIQFFGLLALLDHEEKILLSSTAYKTRLKDNEGQRIAKVFDYMVSHFQDKISLGEIADVASMTPTAFCRFFKLHTRKTFSQFLLELRIEHACKLLETQGHKVMVSDIAFRSGFSSISNFNRYFKKTKGMSPLNYAASKLQNH</sequence>
<dbReference type="SUPFAM" id="SSF46689">
    <property type="entry name" value="Homeodomain-like"/>
    <property type="match status" value="2"/>
</dbReference>
<dbReference type="EMBL" id="JAAABI010000005">
    <property type="protein sequence ID" value="NAY92851.1"/>
    <property type="molecule type" value="Genomic_DNA"/>
</dbReference>
<dbReference type="AlphaFoldDB" id="A0A964TFJ4"/>
<dbReference type="RefSeq" id="WP_166524272.1">
    <property type="nucleotide sequence ID" value="NZ_JAAABI010000005.1"/>
</dbReference>
<keyword evidence="6" id="KW-1185">Reference proteome</keyword>
<dbReference type="InterPro" id="IPR013096">
    <property type="entry name" value="Cupin_2"/>
</dbReference>
<evidence type="ECO:0000256" key="1">
    <source>
        <dbReference type="ARBA" id="ARBA00023015"/>
    </source>
</evidence>
<dbReference type="PRINTS" id="PR00032">
    <property type="entry name" value="HTHARAC"/>
</dbReference>
<gene>
    <name evidence="5" type="ORF">GTQ34_13085</name>
</gene>
<organism evidence="5 6">
    <name type="scientific">Flagellimonas ochracea</name>
    <dbReference type="NCBI Taxonomy" id="2696472"/>
    <lineage>
        <taxon>Bacteria</taxon>
        <taxon>Pseudomonadati</taxon>
        <taxon>Bacteroidota</taxon>
        <taxon>Flavobacteriia</taxon>
        <taxon>Flavobacteriales</taxon>
        <taxon>Flavobacteriaceae</taxon>
        <taxon>Flagellimonas</taxon>
    </lineage>
</organism>
<evidence type="ECO:0000256" key="2">
    <source>
        <dbReference type="ARBA" id="ARBA00023125"/>
    </source>
</evidence>
<dbReference type="SMART" id="SM00342">
    <property type="entry name" value="HTH_ARAC"/>
    <property type="match status" value="1"/>
</dbReference>
<evidence type="ECO:0000259" key="4">
    <source>
        <dbReference type="PROSITE" id="PS01124"/>
    </source>
</evidence>
<dbReference type="PROSITE" id="PS01124">
    <property type="entry name" value="HTH_ARAC_FAMILY_2"/>
    <property type="match status" value="1"/>
</dbReference>
<protein>
    <submittedName>
        <fullName evidence="5">Helix-turn-helix domain-containing protein</fullName>
    </submittedName>
</protein>
<dbReference type="Proteomes" id="UP000667650">
    <property type="component" value="Unassembled WGS sequence"/>
</dbReference>
<accession>A0A964TFJ4</accession>
<dbReference type="Pfam" id="PF12833">
    <property type="entry name" value="HTH_18"/>
    <property type="match status" value="1"/>
</dbReference>
<dbReference type="Pfam" id="PF07883">
    <property type="entry name" value="Cupin_2"/>
    <property type="match status" value="1"/>
</dbReference>
<evidence type="ECO:0000256" key="3">
    <source>
        <dbReference type="ARBA" id="ARBA00023163"/>
    </source>
</evidence>
<dbReference type="GO" id="GO:0043565">
    <property type="term" value="F:sequence-specific DNA binding"/>
    <property type="evidence" value="ECO:0007669"/>
    <property type="project" value="InterPro"/>
</dbReference>
<evidence type="ECO:0000313" key="5">
    <source>
        <dbReference type="EMBL" id="NAY92851.1"/>
    </source>
</evidence>